<organism evidence="1 2">
    <name type="scientific">Gluconobacter potus</name>
    <dbReference type="NCBI Taxonomy" id="2724927"/>
    <lineage>
        <taxon>Bacteria</taxon>
        <taxon>Pseudomonadati</taxon>
        <taxon>Pseudomonadota</taxon>
        <taxon>Alphaproteobacteria</taxon>
        <taxon>Acetobacterales</taxon>
        <taxon>Acetobacteraceae</taxon>
        <taxon>Gluconobacter</taxon>
    </lineage>
</organism>
<dbReference type="Proteomes" id="UP000075573">
    <property type="component" value="Unassembled WGS sequence"/>
</dbReference>
<dbReference type="PATRIC" id="fig|442.7.peg.3212"/>
<dbReference type="AlphaFoldDB" id="A0A149QY60"/>
<name>A0A149QY60_9PROT</name>
<accession>A0A149QY60</accession>
<evidence type="ECO:0000313" key="2">
    <source>
        <dbReference type="Proteomes" id="UP000075573"/>
    </source>
</evidence>
<evidence type="ECO:0000313" key="1">
    <source>
        <dbReference type="EMBL" id="KXV02201.1"/>
    </source>
</evidence>
<comment type="caution">
    <text evidence="1">The sequence shown here is derived from an EMBL/GenBank/DDBJ whole genome shotgun (WGS) entry which is preliminary data.</text>
</comment>
<gene>
    <name evidence="1" type="ORF">AD929_03625</name>
</gene>
<proteinExistence type="predicted"/>
<reference evidence="1 2" key="1">
    <citation type="submission" date="2015-06" db="EMBL/GenBank/DDBJ databases">
        <title>Improved classification and identification of acetic acid bacteria using matrix-assisted laser desorption/ionization time-of-flight mass spectrometry; Gluconobacter nephelii and Gluconobacter uchimurae are later heterotypic synonyms of Gluconobacter japonicus and Gluconobacter oxydans, respectively.</title>
        <authorList>
            <person name="Li L."/>
            <person name="Cleenwerck I."/>
            <person name="De Vuyst L."/>
            <person name="Vandamme P."/>
        </authorList>
    </citation>
    <scope>NUCLEOTIDE SEQUENCE [LARGE SCALE GENOMIC DNA]</scope>
    <source>
        <strain evidence="1 2">LMG 1764</strain>
    </source>
</reference>
<protein>
    <submittedName>
        <fullName evidence="1">Uncharacterized protein</fullName>
    </submittedName>
</protein>
<sequence length="170" mass="19296">MESLPVWLVVRPIYDIHEWNHEPQVGFPMKLVRTFPSRTPISCFLQKDGTAVPRTGGYRRYRVDGAVMAPQGVWEGRFRLGSQTQIVDVDTGNEYDVQDSQWPSLAAIIALNEVPVQVGEDGHPVVSLFLSCKSFGRNGLYLHPVLYDGLTDSYVTYSEHHARRYGREDD</sequence>
<dbReference type="EMBL" id="LHZB01000101">
    <property type="protein sequence ID" value="KXV02201.1"/>
    <property type="molecule type" value="Genomic_DNA"/>
</dbReference>